<proteinExistence type="predicted"/>
<sequence>MGLTAVLPGLVCDPVAGCVDPLVAERLAKAFAAGTAKASIIAGHGDSAARLNPAEADWVFPAYLHAAAFTGRTLDDVLRWVAPRLATTEPSEILHEGPHAAPF</sequence>
<dbReference type="AlphaFoldDB" id="A0A6G7Y6C6"/>
<evidence type="ECO:0000313" key="2">
    <source>
        <dbReference type="Proteomes" id="UP000501058"/>
    </source>
</evidence>
<dbReference type="Proteomes" id="UP000501058">
    <property type="component" value="Chromosome"/>
</dbReference>
<organism evidence="1 2">
    <name type="scientific">Propioniciclava coleopterorum</name>
    <dbReference type="NCBI Taxonomy" id="2714937"/>
    <lineage>
        <taxon>Bacteria</taxon>
        <taxon>Bacillati</taxon>
        <taxon>Actinomycetota</taxon>
        <taxon>Actinomycetes</taxon>
        <taxon>Propionibacteriales</taxon>
        <taxon>Propionibacteriaceae</taxon>
        <taxon>Propioniciclava</taxon>
    </lineage>
</organism>
<dbReference type="KEGG" id="prv:G7070_08295"/>
<evidence type="ECO:0000313" key="1">
    <source>
        <dbReference type="EMBL" id="QIK72269.1"/>
    </source>
</evidence>
<reference evidence="1 2" key="1">
    <citation type="submission" date="2020-03" db="EMBL/GenBank/DDBJ databases">
        <title>Propioniciclava sp. nov., isolated from Hydrophilus acuminatus.</title>
        <authorList>
            <person name="Hyun D.-W."/>
            <person name="Bae J.-W."/>
        </authorList>
    </citation>
    <scope>NUCLEOTIDE SEQUENCE [LARGE SCALE GENOMIC DNA]</scope>
    <source>
        <strain evidence="1 2">HDW11</strain>
    </source>
</reference>
<dbReference type="EMBL" id="CP049865">
    <property type="protein sequence ID" value="QIK72269.1"/>
    <property type="molecule type" value="Genomic_DNA"/>
</dbReference>
<name>A0A6G7Y6C6_9ACTN</name>
<gene>
    <name evidence="1" type="ORF">G7070_08295</name>
</gene>
<accession>A0A6G7Y6C6</accession>
<protein>
    <submittedName>
        <fullName evidence="1">Uncharacterized protein</fullName>
    </submittedName>
</protein>
<keyword evidence="2" id="KW-1185">Reference proteome</keyword>
<dbReference type="RefSeq" id="WP_166233345.1">
    <property type="nucleotide sequence ID" value="NZ_CP049865.1"/>
</dbReference>